<keyword evidence="5" id="KW-0325">Glycoprotein</keyword>
<dbReference type="Proteomes" id="UP000288168">
    <property type="component" value="Unassembled WGS sequence"/>
</dbReference>
<comment type="caution">
    <text evidence="6">The sequence shown here is derived from an EMBL/GenBank/DDBJ whole genome shotgun (WGS) entry which is preliminary data.</text>
</comment>
<dbReference type="STRING" id="1325734.A0A428PQL8"/>
<dbReference type="Gene3D" id="3.40.50.1820">
    <property type="entry name" value="alpha/beta hydrolase"/>
    <property type="match status" value="1"/>
</dbReference>
<reference evidence="6 7" key="1">
    <citation type="submission" date="2017-06" db="EMBL/GenBank/DDBJ databases">
        <title>Comparative genomic analysis of Ambrosia Fusariam Clade fungi.</title>
        <authorList>
            <person name="Stajich J.E."/>
            <person name="Carrillo J."/>
            <person name="Kijimoto T."/>
            <person name="Eskalen A."/>
            <person name="O'Donnell K."/>
            <person name="Kasson M."/>
        </authorList>
    </citation>
    <scope>NUCLEOTIDE SEQUENCE [LARGE SCALE GENOMIC DNA]</scope>
    <source>
        <strain evidence="6 7">NRRL62584</strain>
    </source>
</reference>
<evidence type="ECO:0000256" key="3">
    <source>
        <dbReference type="ARBA" id="ARBA00022670"/>
    </source>
</evidence>
<dbReference type="OrthoDB" id="443318at2759"/>
<dbReference type="InterPro" id="IPR029058">
    <property type="entry name" value="AB_hydrolase_fold"/>
</dbReference>
<name>A0A428PQL8_9HYPO</name>
<evidence type="ECO:0000256" key="4">
    <source>
        <dbReference type="ARBA" id="ARBA00022801"/>
    </source>
</evidence>
<dbReference type="SUPFAM" id="SSF53474">
    <property type="entry name" value="alpha/beta-Hydrolases"/>
    <property type="match status" value="1"/>
</dbReference>
<dbReference type="GO" id="GO:0004185">
    <property type="term" value="F:serine-type carboxypeptidase activity"/>
    <property type="evidence" value="ECO:0007669"/>
    <property type="project" value="InterPro"/>
</dbReference>
<dbReference type="PANTHER" id="PTHR11802">
    <property type="entry name" value="SERINE PROTEASE FAMILY S10 SERINE CARBOXYPEPTIDASE"/>
    <property type="match status" value="1"/>
</dbReference>
<protein>
    <recommendedName>
        <fullName evidence="8">Carboxypeptidase Y</fullName>
    </recommendedName>
</protein>
<dbReference type="GO" id="GO:0006508">
    <property type="term" value="P:proteolysis"/>
    <property type="evidence" value="ECO:0007669"/>
    <property type="project" value="UniProtKB-KW"/>
</dbReference>
<accession>A0A428PQL8</accession>
<keyword evidence="4" id="KW-0378">Hydrolase</keyword>
<proteinExistence type="inferred from homology"/>
<gene>
    <name evidence="6" type="ORF">CEP54_009463</name>
</gene>
<evidence type="ECO:0000313" key="6">
    <source>
        <dbReference type="EMBL" id="RSL55226.1"/>
    </source>
</evidence>
<keyword evidence="2" id="KW-0121">Carboxypeptidase</keyword>
<dbReference type="Pfam" id="PF00450">
    <property type="entry name" value="Peptidase_S10"/>
    <property type="match status" value="1"/>
</dbReference>
<dbReference type="Gene3D" id="1.10.287.410">
    <property type="match status" value="1"/>
</dbReference>
<evidence type="ECO:0000256" key="5">
    <source>
        <dbReference type="ARBA" id="ARBA00023180"/>
    </source>
</evidence>
<evidence type="ECO:0000256" key="1">
    <source>
        <dbReference type="ARBA" id="ARBA00009431"/>
    </source>
</evidence>
<dbReference type="PANTHER" id="PTHR11802:SF432">
    <property type="entry name" value="Y, PUTATIVE-RELATED"/>
    <property type="match status" value="1"/>
</dbReference>
<dbReference type="PRINTS" id="PR00724">
    <property type="entry name" value="CRBOXYPTASEC"/>
</dbReference>
<evidence type="ECO:0008006" key="8">
    <source>
        <dbReference type="Google" id="ProtNLM"/>
    </source>
</evidence>
<dbReference type="GO" id="GO:0000324">
    <property type="term" value="C:fungal-type vacuole"/>
    <property type="evidence" value="ECO:0007669"/>
    <property type="project" value="TreeGrafter"/>
</dbReference>
<evidence type="ECO:0000256" key="2">
    <source>
        <dbReference type="ARBA" id="ARBA00022645"/>
    </source>
</evidence>
<sequence length="520" mass="58963">MESVISNPGTGFGILTQARYQGYRASTRPKDWLVIMWLLRIAVSAFLAGETLFVNAQEQKPLTGSDERPSVNFDVREQSPDLCDAGSRQWTGTVNVTADKSMFFWYFESRRNPETDPLLLWMSGGPGAAGEMGLFMGSGPCSVNRDGNSTKRLDYSWIDHANVVYIDQPVGVGFSQITDRDQIAVTLKQGARDIYSFLSTLSHDVFPELAGRPWHITGESMGGHYVTGYTQYIVSLERENAKQGLEPRVNISSAVILDGYIDASRQFIGYYDFFCTDWASDGRKAPLMNDTACSVMEAAIPTCEVMAARCRESYDIDICRAANEVCEETIGEFFLDGVRPGGWDPYDSRHPCEIPPICSNLAYGPTWKFFNRNWVQKKLGFHNFQFDLIDFDTGERWENDGHIHLPVTRELTWILDETDINVLFINGNNDIIINTPGQMRMLDEQPWKDQAQYQSLEYKDWHFSNGEITTELEEWGARRGGFWKGTDRLRFYAVDEAGHLSAYHQPEAIGAILRSWLGEY</sequence>
<evidence type="ECO:0000313" key="7">
    <source>
        <dbReference type="Proteomes" id="UP000288168"/>
    </source>
</evidence>
<comment type="similarity">
    <text evidence="1">Belongs to the peptidase S10 family.</text>
</comment>
<dbReference type="AlphaFoldDB" id="A0A428PQL8"/>
<keyword evidence="7" id="KW-1185">Reference proteome</keyword>
<keyword evidence="3" id="KW-0645">Protease</keyword>
<dbReference type="InterPro" id="IPR001563">
    <property type="entry name" value="Peptidase_S10"/>
</dbReference>
<organism evidence="6 7">
    <name type="scientific">Fusarium duplospermum</name>
    <dbReference type="NCBI Taxonomy" id="1325734"/>
    <lineage>
        <taxon>Eukaryota</taxon>
        <taxon>Fungi</taxon>
        <taxon>Dikarya</taxon>
        <taxon>Ascomycota</taxon>
        <taxon>Pezizomycotina</taxon>
        <taxon>Sordariomycetes</taxon>
        <taxon>Hypocreomycetidae</taxon>
        <taxon>Hypocreales</taxon>
        <taxon>Nectriaceae</taxon>
        <taxon>Fusarium</taxon>
        <taxon>Fusarium solani species complex</taxon>
    </lineage>
</organism>
<dbReference type="EMBL" id="NKCI01000103">
    <property type="protein sequence ID" value="RSL55226.1"/>
    <property type="molecule type" value="Genomic_DNA"/>
</dbReference>